<dbReference type="InterPro" id="IPR058563">
    <property type="entry name" value="Trs120_TRAPPC9_N"/>
</dbReference>
<feature type="compositionally biased region" description="Polar residues" evidence="3">
    <location>
        <begin position="288"/>
        <end position="298"/>
    </location>
</feature>
<dbReference type="Pfam" id="PF26254">
    <property type="entry name" value="Ig_TRAPPC9-Trs120_1st"/>
    <property type="match status" value="1"/>
</dbReference>
<evidence type="ECO:0000313" key="9">
    <source>
        <dbReference type="Proteomes" id="UP000749293"/>
    </source>
</evidence>
<sequence length="1370" mass="150120">MDPLLPIAPARVKALLLPVGRIKADRFAPFVDRLQSEHVVHLRDITADGRPNRNMFSPLAYPNGAMLYDLITHVPPPSHIALSPFDLYREPLAVIALADGKELDGAAFSKRTSLGGPGTTPTERNIRALHQQLEELRDQYPRALVHRVLIFDYIAPDSGILPIPDDMFVIPPAEESLRTTIKTVMCDISSVLLGEMTTLAKSFEAMTSVESPTPATGRSPGTLSPDLDGSNGNSVMQRRNSHFAPPQANGRSDKSHARMSMPPVPSHSSSFSAFTSSKTSPTPGGDDGQSSGNSTPDTGSPRPDTPQTSAKDAVNNRVSVHGFGPGGVNEKWRLKGKGRISIIIGSMYLQAGRWADSLNELMEGATATRSLNDHIWHGKALELILMNLLLLGWSGLEFDVPQVCLPAQEGPKFTSWPKADSHPIVPDQPKHVRNLQVVLPELLERIINLYSRKRADSEKLPALPFAETTIRFCKILSALHLCGGDLNRQSLDMIVTGKLPTKELSTSPRLNVVPSRQQIVSLLFDVFPGHASSELLTTADRASILSGIAAVLNPLGLRRKRAMVMRELVSVLITGLVEARTRGAAEAGFHPAAGLVSLVPGTDPRSGVALDISANDVEQGLDAFLGLLCRSYGAVAAASDNKVSPDDRDSDEAIKARIYEQSAARLFGFTGIKLNVLRACINFSEALPDFNGVLQFSADLLRTAGAGVAPGTQREDITPTIHPEEEVRVTSNIARAWTLAHQLGLKHPGAEYWDEFLVRGVKLEPLPNTRAPVPHAHSALPGASAGRESQDVDPFIYNPFLKKPTESKQSFLVANEPAIFRVSLQNTYDMEIEIDSIRLEMTGVPFDATPETARLGPNRTQLLRLTGKAKEAGDCQVTGVIVKVRGCRERRFPIFSSPWRPVRDIKIKARGVKALEEGAEAVKRASPPLEMSTLGLTAIAPQPFLVLTSMTLPQSSVMVLEGERHIFSVTLRNQSPTPVDFMLFSFRDSTQAPLQAALNSRDSTAIEIHEYELILMKKQALRLPTAKSKQRRNIAPGAEETFDFQILGKPGLTEAAIQVDYTNLGVPRDEVTEQFYTRQLTIDLTVTVNASIELARADMLALTGPALESIVANRCSKLSAESSTDIDANDYCLLSLDLRNSWPAQITVHIEDDDGLAVEESILPGNTNRILMPIKRIFIENPHMTIPSLNPTQDSRQFVVSTHKITPEMERANREAFWYREKMLNSLKATWATTSSNPNRNGALELRSLPLCHRSLNVALDHTRKLAWNGTLQQVLPTLQGQQSGHFTIGMTPLCRGEFELTASVEEVHIHDDGDDDEKEKRGSRQQGQGQDQVGRQRSNTQTMVDDAALGVQGRRVWHSRQPFILAVMD</sequence>
<evidence type="ECO:0000259" key="5">
    <source>
        <dbReference type="Pfam" id="PF26251"/>
    </source>
</evidence>
<evidence type="ECO:0000313" key="8">
    <source>
        <dbReference type="EMBL" id="KAF4120778.1"/>
    </source>
</evidence>
<proteinExistence type="predicted"/>
<feature type="region of interest" description="Disordered" evidence="3">
    <location>
        <begin position="207"/>
        <end position="322"/>
    </location>
</feature>
<dbReference type="InterPro" id="IPR058564">
    <property type="entry name" value="TPR_TRAPPC9_Trs120"/>
</dbReference>
<dbReference type="Pfam" id="PF26251">
    <property type="entry name" value="TPR_TRAPPC9-Trs120"/>
    <property type="match status" value="1"/>
</dbReference>
<evidence type="ECO:0000259" key="4">
    <source>
        <dbReference type="Pfam" id="PF08626"/>
    </source>
</evidence>
<feature type="domain" description="Trs120/TRAPPC9 TPR region" evidence="5">
    <location>
        <begin position="435"/>
        <end position="743"/>
    </location>
</feature>
<dbReference type="Pfam" id="PF08626">
    <property type="entry name" value="TRAPPC9-Trs120"/>
    <property type="match status" value="1"/>
</dbReference>
<dbReference type="Pfam" id="PF26280">
    <property type="entry name" value="Ig_TRAPPC9-Trs120_2nd"/>
    <property type="match status" value="1"/>
</dbReference>
<dbReference type="PANTHER" id="PTHR21512">
    <property type="entry name" value="TRAFFICKING PROTEIN PARTICLE COMPLEX SUBUNIT 9"/>
    <property type="match status" value="1"/>
</dbReference>
<feature type="domain" description="Trs120/TRAPPC9 first Ig-like" evidence="6">
    <location>
        <begin position="758"/>
        <end position="922"/>
    </location>
</feature>
<dbReference type="OrthoDB" id="27962at2759"/>
<evidence type="ECO:0000256" key="3">
    <source>
        <dbReference type="SAM" id="MobiDB-lite"/>
    </source>
</evidence>
<dbReference type="GeneID" id="55969012"/>
<dbReference type="RefSeq" id="XP_035319430.1">
    <property type="nucleotide sequence ID" value="XM_035464760.1"/>
</dbReference>
<feature type="compositionally biased region" description="Low complexity" evidence="3">
    <location>
        <begin position="266"/>
        <end position="283"/>
    </location>
</feature>
<feature type="region of interest" description="Disordered" evidence="3">
    <location>
        <begin position="1311"/>
        <end position="1342"/>
    </location>
</feature>
<evidence type="ECO:0000259" key="6">
    <source>
        <dbReference type="Pfam" id="PF26254"/>
    </source>
</evidence>
<comment type="subcellular location">
    <subcellularLocation>
        <location evidence="1">Golgi apparatus</location>
    </subcellularLocation>
</comment>
<gene>
    <name evidence="8" type="ORF">GMORB2_2782</name>
</gene>
<dbReference type="GO" id="GO:0005802">
    <property type="term" value="C:trans-Golgi network"/>
    <property type="evidence" value="ECO:0007669"/>
    <property type="project" value="TreeGrafter"/>
</dbReference>
<dbReference type="PANTHER" id="PTHR21512:SF5">
    <property type="entry name" value="TRAFFICKING PROTEIN PARTICLE COMPLEX SUBUNIT 9"/>
    <property type="match status" value="1"/>
</dbReference>
<name>A0A9P4YS87_9HYPO</name>
<accession>A0A9P4YS87</accession>
<dbReference type="InterPro" id="IPR013935">
    <property type="entry name" value="Trs120_TRAPPC9"/>
</dbReference>
<feature type="compositionally biased region" description="Low complexity" evidence="3">
    <location>
        <begin position="1325"/>
        <end position="1338"/>
    </location>
</feature>
<evidence type="ECO:0000256" key="1">
    <source>
        <dbReference type="ARBA" id="ARBA00004555"/>
    </source>
</evidence>
<feature type="compositionally biased region" description="Polar residues" evidence="3">
    <location>
        <begin position="208"/>
        <end position="222"/>
    </location>
</feature>
<dbReference type="InterPro" id="IPR058567">
    <property type="entry name" value="Ig_TRAPPC9_Trs120_3rd"/>
</dbReference>
<evidence type="ECO:0000259" key="7">
    <source>
        <dbReference type="Pfam" id="PF26282"/>
    </source>
</evidence>
<reference evidence="8" key="1">
    <citation type="submission" date="2020-03" db="EMBL/GenBank/DDBJ databases">
        <title>Site-based positive gene gene selection in Geosmithia morbida across the United States reveals a broad range of putative effectors and factors for local host and environmental adapation.</title>
        <authorList>
            <person name="Onufrak A."/>
            <person name="Murdoch R.W."/>
            <person name="Gazis R."/>
            <person name="Huff M."/>
            <person name="Staton M."/>
            <person name="Klingeman W."/>
            <person name="Hadziabdic D."/>
        </authorList>
    </citation>
    <scope>NUCLEOTIDE SEQUENCE</scope>
    <source>
        <strain evidence="8">1262</strain>
    </source>
</reference>
<feature type="domain" description="Trs120/TRAPPC9 N-terminal" evidence="4">
    <location>
        <begin position="4"/>
        <end position="404"/>
    </location>
</feature>
<protein>
    <submittedName>
        <fullName evidence="8">Trafficking protein particle complex subunit 9</fullName>
    </submittedName>
</protein>
<dbReference type="InterPro" id="IPR058565">
    <property type="entry name" value="Ig_TRAPPC9_Trs120_1st"/>
</dbReference>
<comment type="caution">
    <text evidence="8">The sequence shown here is derived from an EMBL/GenBank/DDBJ whole genome shotgun (WGS) entry which is preliminary data.</text>
</comment>
<dbReference type="EMBL" id="JAANYQ010000015">
    <property type="protein sequence ID" value="KAF4120778.1"/>
    <property type="molecule type" value="Genomic_DNA"/>
</dbReference>
<keyword evidence="2" id="KW-0333">Golgi apparatus</keyword>
<dbReference type="Proteomes" id="UP000749293">
    <property type="component" value="Unassembled WGS sequence"/>
</dbReference>
<dbReference type="Pfam" id="PF26282">
    <property type="entry name" value="Ig_TRAPPC9-Trs120_3rd"/>
    <property type="match status" value="1"/>
</dbReference>
<organism evidence="8 9">
    <name type="scientific">Geosmithia morbida</name>
    <dbReference type="NCBI Taxonomy" id="1094350"/>
    <lineage>
        <taxon>Eukaryota</taxon>
        <taxon>Fungi</taxon>
        <taxon>Dikarya</taxon>
        <taxon>Ascomycota</taxon>
        <taxon>Pezizomycotina</taxon>
        <taxon>Sordariomycetes</taxon>
        <taxon>Hypocreomycetidae</taxon>
        <taxon>Hypocreales</taxon>
        <taxon>Bionectriaceae</taxon>
        <taxon>Geosmithia</taxon>
    </lineage>
</organism>
<evidence type="ECO:0000256" key="2">
    <source>
        <dbReference type="ARBA" id="ARBA00023034"/>
    </source>
</evidence>
<feature type="domain" description="Trs120/TRAPPC9 third Ig-like" evidence="7">
    <location>
        <begin position="1092"/>
        <end position="1258"/>
    </location>
</feature>
<keyword evidence="9" id="KW-1185">Reference proteome</keyword>